<dbReference type="AlphaFoldDB" id="A0A9C6WWT0"/>
<dbReference type="SUPFAM" id="SSF47769">
    <property type="entry name" value="SAM/Pointed domain"/>
    <property type="match status" value="1"/>
</dbReference>
<organism evidence="3 4">
    <name type="scientific">Frankliniella occidentalis</name>
    <name type="common">Western flower thrips</name>
    <name type="synonym">Euthrips occidentalis</name>
    <dbReference type="NCBI Taxonomy" id="133901"/>
    <lineage>
        <taxon>Eukaryota</taxon>
        <taxon>Metazoa</taxon>
        <taxon>Ecdysozoa</taxon>
        <taxon>Arthropoda</taxon>
        <taxon>Hexapoda</taxon>
        <taxon>Insecta</taxon>
        <taxon>Pterygota</taxon>
        <taxon>Neoptera</taxon>
        <taxon>Paraneoptera</taxon>
        <taxon>Thysanoptera</taxon>
        <taxon>Terebrantia</taxon>
        <taxon>Thripoidea</taxon>
        <taxon>Thripidae</taxon>
        <taxon>Frankliniella</taxon>
    </lineage>
</organism>
<sequence length="602" mass="67529">MDVSDLLVEWGHPELVEPFRDQQFDIESLLELDDSSLSKYIPLHGPRVKLLSKIRKLKKSIEGTPVEVVVVESASAFTDDALPGSSNSEGFTYNAVPGPSNSNSELGFTCDALPGPSNSDVASLMITEGGSAVSSSPAPKRSYEDLVLAETLVASALETLDVKAVLEGDALCKHILTQLQINVQPKGDWRKSILDVLVSQCLLKLSLNLTLPQLRGVAEKLVEVLPGEQLSTYYLGADHTRRLVSGKLVDKYNNLKSKLKYSGNKRHRSSASTSSADDTPPPAKSYSTEERQQSLAWLRFNRTPWPEVQRHWDVVYQDRMKLLYPRTKSRKDSNIPKYYVEYPVLTDKAGWQLLVADFEKIYPDKTGLLFATWPCIQKALLSTAIEHAKDSFSTTLISQLTNPSHRVTESVEILLHLMLLPSIFKTNTSVAYPADPSKPLGAKKFWKPTLAEQRDGFILHVKVTFTTYSPVNFFILGCVILIGFYLFLQDPNMVKETLEKRQTFMEKVGLRCQPLIVLSGPSLMQYTHCQVSINGILYHVPGPLQAVDLAFKSFQVLNAWYPIESDQSWLFIQQEIFKIKCKSDKFNCTYLSSVATFKKHLE</sequence>
<keyword evidence="2" id="KW-0812">Transmembrane</keyword>
<dbReference type="InterPro" id="IPR013761">
    <property type="entry name" value="SAM/pointed_sf"/>
</dbReference>
<accession>A0A9C6WWT0</accession>
<reference evidence="4" key="1">
    <citation type="submission" date="2025-08" db="UniProtKB">
        <authorList>
            <consortium name="RefSeq"/>
        </authorList>
    </citation>
    <scope>IDENTIFICATION</scope>
    <source>
        <tissue evidence="4">Whole organism</tissue>
    </source>
</reference>
<evidence type="ECO:0000313" key="4">
    <source>
        <dbReference type="RefSeq" id="XP_052124591.1"/>
    </source>
</evidence>
<keyword evidence="2" id="KW-1133">Transmembrane helix</keyword>
<dbReference type="OrthoDB" id="3598281at2759"/>
<dbReference type="KEGG" id="foc:127749641"/>
<evidence type="ECO:0000313" key="3">
    <source>
        <dbReference type="Proteomes" id="UP000504606"/>
    </source>
</evidence>
<dbReference type="RefSeq" id="XP_052124591.1">
    <property type="nucleotide sequence ID" value="XM_052268631.1"/>
</dbReference>
<keyword evidence="2" id="KW-0472">Membrane</keyword>
<gene>
    <name evidence="4" type="primary">LOC127749641</name>
</gene>
<dbReference type="Proteomes" id="UP000504606">
    <property type="component" value="Unplaced"/>
</dbReference>
<name>A0A9C6WWT0_FRAOC</name>
<dbReference type="Gene3D" id="1.10.150.50">
    <property type="entry name" value="Transcription Factor, Ets-1"/>
    <property type="match status" value="1"/>
</dbReference>
<feature type="transmembrane region" description="Helical" evidence="2">
    <location>
        <begin position="471"/>
        <end position="488"/>
    </location>
</feature>
<evidence type="ECO:0000256" key="1">
    <source>
        <dbReference type="SAM" id="MobiDB-lite"/>
    </source>
</evidence>
<evidence type="ECO:0000256" key="2">
    <source>
        <dbReference type="SAM" id="Phobius"/>
    </source>
</evidence>
<proteinExistence type="predicted"/>
<keyword evidence="3" id="KW-1185">Reference proteome</keyword>
<protein>
    <submittedName>
        <fullName evidence="4">Uncharacterized protein LOC127749641</fullName>
    </submittedName>
</protein>
<feature type="region of interest" description="Disordered" evidence="1">
    <location>
        <begin position="262"/>
        <end position="289"/>
    </location>
</feature>
<dbReference type="GeneID" id="127749641"/>